<evidence type="ECO:0000313" key="1">
    <source>
        <dbReference type="EMBL" id="VDL79657.1"/>
    </source>
</evidence>
<keyword evidence="2" id="KW-1185">Reference proteome</keyword>
<reference evidence="1 2" key="2">
    <citation type="submission" date="2018-11" db="EMBL/GenBank/DDBJ databases">
        <authorList>
            <consortium name="Pathogen Informatics"/>
        </authorList>
    </citation>
    <scope>NUCLEOTIDE SEQUENCE [LARGE SCALE GENOMIC DNA]</scope>
</reference>
<sequence>MFAKIGTNLREYVSNSEAVNRGILPCDRAPDGKIKLLGARCDTVKGEFSIQTGVQFKDRLTKRDVVNRSVSVQNLYDRGRGLSTLADEHSAWVVDLEVLKVCVHAEKKMSTIRMTLKIPVTIATLIMLVSPPFDDLRTQVYTKLFILSLQTICFLYLCSIPPRNDTYYELTFAMSSVNLLMTLTCIVLSRLKRTTSPTHRFYLAAKLDHNLDNQGLIPFQGRNLDRVAKDEK</sequence>
<proteinExistence type="predicted"/>
<evidence type="ECO:0000313" key="2">
    <source>
        <dbReference type="Proteomes" id="UP000271162"/>
    </source>
</evidence>
<protein>
    <submittedName>
        <fullName evidence="3">G_PROTEIN_RECEP_F3_4 domain-containing protein</fullName>
    </submittedName>
</protein>
<dbReference type="STRING" id="27835.A0A0N4YGV8"/>
<accession>A0A0N4YGV8</accession>
<dbReference type="WBParaSite" id="NBR_0001606201-mRNA-1">
    <property type="protein sequence ID" value="NBR_0001606201-mRNA-1"/>
    <property type="gene ID" value="NBR_0001606201"/>
</dbReference>
<dbReference type="AlphaFoldDB" id="A0A0N4YGV8"/>
<dbReference type="EMBL" id="UYSL01022017">
    <property type="protein sequence ID" value="VDL79657.1"/>
    <property type="molecule type" value="Genomic_DNA"/>
</dbReference>
<dbReference type="OMA" id="CSIAPPN"/>
<name>A0A0N4YGV8_NIPBR</name>
<organism evidence="3">
    <name type="scientific">Nippostrongylus brasiliensis</name>
    <name type="common">Rat hookworm</name>
    <dbReference type="NCBI Taxonomy" id="27835"/>
    <lineage>
        <taxon>Eukaryota</taxon>
        <taxon>Metazoa</taxon>
        <taxon>Ecdysozoa</taxon>
        <taxon>Nematoda</taxon>
        <taxon>Chromadorea</taxon>
        <taxon>Rhabditida</taxon>
        <taxon>Rhabditina</taxon>
        <taxon>Rhabditomorpha</taxon>
        <taxon>Strongyloidea</taxon>
        <taxon>Heligmosomidae</taxon>
        <taxon>Nippostrongylus</taxon>
    </lineage>
</organism>
<dbReference type="Proteomes" id="UP000271162">
    <property type="component" value="Unassembled WGS sequence"/>
</dbReference>
<gene>
    <name evidence="1" type="ORF">NBR_LOCUS16063</name>
</gene>
<evidence type="ECO:0000313" key="3">
    <source>
        <dbReference type="WBParaSite" id="NBR_0001606201-mRNA-1"/>
    </source>
</evidence>
<reference evidence="3" key="1">
    <citation type="submission" date="2017-02" db="UniProtKB">
        <authorList>
            <consortium name="WormBaseParasite"/>
        </authorList>
    </citation>
    <scope>IDENTIFICATION</scope>
</reference>